<evidence type="ECO:0000313" key="2">
    <source>
        <dbReference type="EMBL" id="GFD54256.1"/>
    </source>
</evidence>
<proteinExistence type="predicted"/>
<feature type="compositionally biased region" description="Basic and acidic residues" evidence="1">
    <location>
        <begin position="85"/>
        <end position="98"/>
    </location>
</feature>
<gene>
    <name evidence="2" type="ORF">Tci_926225</name>
</gene>
<evidence type="ECO:0000256" key="1">
    <source>
        <dbReference type="SAM" id="MobiDB-lite"/>
    </source>
</evidence>
<sequence length="98" mass="11008">NLDDDVEKDIEDCSKNVTEKYGVVNNNMSNNVKGEIIEDHFDGDRRNDTIEDNVDVNPSTNVYLDVNQNTSISEVVEDLSSLDRSSNKAERLAHHNNG</sequence>
<dbReference type="EMBL" id="BKCJ011803844">
    <property type="protein sequence ID" value="GFD54256.1"/>
    <property type="molecule type" value="Genomic_DNA"/>
</dbReference>
<dbReference type="AlphaFoldDB" id="A0A699X8U7"/>
<accession>A0A699X8U7</accession>
<name>A0A699X8U7_TANCI</name>
<feature type="region of interest" description="Disordered" evidence="1">
    <location>
        <begin position="78"/>
        <end position="98"/>
    </location>
</feature>
<comment type="caution">
    <text evidence="2">The sequence shown here is derived from an EMBL/GenBank/DDBJ whole genome shotgun (WGS) entry which is preliminary data.</text>
</comment>
<reference evidence="2" key="1">
    <citation type="journal article" date="2019" name="Sci. Rep.">
        <title>Draft genome of Tanacetum cinerariifolium, the natural source of mosquito coil.</title>
        <authorList>
            <person name="Yamashiro T."/>
            <person name="Shiraishi A."/>
            <person name="Satake H."/>
            <person name="Nakayama K."/>
        </authorList>
    </citation>
    <scope>NUCLEOTIDE SEQUENCE</scope>
</reference>
<feature type="non-terminal residue" evidence="2">
    <location>
        <position position="98"/>
    </location>
</feature>
<feature type="non-terminal residue" evidence="2">
    <location>
        <position position="1"/>
    </location>
</feature>
<protein>
    <submittedName>
        <fullName evidence="2">Uncharacterized protein</fullName>
    </submittedName>
</protein>
<organism evidence="2">
    <name type="scientific">Tanacetum cinerariifolium</name>
    <name type="common">Dalmatian daisy</name>
    <name type="synonym">Chrysanthemum cinerariifolium</name>
    <dbReference type="NCBI Taxonomy" id="118510"/>
    <lineage>
        <taxon>Eukaryota</taxon>
        <taxon>Viridiplantae</taxon>
        <taxon>Streptophyta</taxon>
        <taxon>Embryophyta</taxon>
        <taxon>Tracheophyta</taxon>
        <taxon>Spermatophyta</taxon>
        <taxon>Magnoliopsida</taxon>
        <taxon>eudicotyledons</taxon>
        <taxon>Gunneridae</taxon>
        <taxon>Pentapetalae</taxon>
        <taxon>asterids</taxon>
        <taxon>campanulids</taxon>
        <taxon>Asterales</taxon>
        <taxon>Asteraceae</taxon>
        <taxon>Asteroideae</taxon>
        <taxon>Anthemideae</taxon>
        <taxon>Anthemidinae</taxon>
        <taxon>Tanacetum</taxon>
    </lineage>
</organism>